<keyword evidence="3" id="KW-1185">Reference proteome</keyword>
<name>A0A9P4SEK6_9PEZI</name>
<feature type="region of interest" description="Disordered" evidence="1">
    <location>
        <begin position="318"/>
        <end position="348"/>
    </location>
</feature>
<dbReference type="AlphaFoldDB" id="A0A9P4SEK6"/>
<feature type="compositionally biased region" description="Polar residues" evidence="1">
    <location>
        <begin position="405"/>
        <end position="421"/>
    </location>
</feature>
<feature type="compositionally biased region" description="Pro residues" evidence="1">
    <location>
        <begin position="450"/>
        <end position="461"/>
    </location>
</feature>
<feature type="compositionally biased region" description="Basic and acidic residues" evidence="1">
    <location>
        <begin position="544"/>
        <end position="561"/>
    </location>
</feature>
<dbReference type="OrthoDB" id="3937309at2759"/>
<protein>
    <submittedName>
        <fullName evidence="2">Uncharacterized protein</fullName>
    </submittedName>
</protein>
<dbReference type="EMBL" id="MU006093">
    <property type="protein sequence ID" value="KAF2840183.1"/>
    <property type="molecule type" value="Genomic_DNA"/>
</dbReference>
<gene>
    <name evidence="2" type="ORF">M501DRAFT_1002486</name>
</gene>
<organism evidence="2 3">
    <name type="scientific">Patellaria atrata CBS 101060</name>
    <dbReference type="NCBI Taxonomy" id="1346257"/>
    <lineage>
        <taxon>Eukaryota</taxon>
        <taxon>Fungi</taxon>
        <taxon>Dikarya</taxon>
        <taxon>Ascomycota</taxon>
        <taxon>Pezizomycotina</taxon>
        <taxon>Dothideomycetes</taxon>
        <taxon>Dothideomycetes incertae sedis</taxon>
        <taxon>Patellariales</taxon>
        <taxon>Patellariaceae</taxon>
        <taxon>Patellaria</taxon>
    </lineage>
</organism>
<dbReference type="Proteomes" id="UP000799429">
    <property type="component" value="Unassembled WGS sequence"/>
</dbReference>
<evidence type="ECO:0000313" key="3">
    <source>
        <dbReference type="Proteomes" id="UP000799429"/>
    </source>
</evidence>
<feature type="compositionally biased region" description="Polar residues" evidence="1">
    <location>
        <begin position="367"/>
        <end position="397"/>
    </location>
</feature>
<feature type="compositionally biased region" description="Basic and acidic residues" evidence="1">
    <location>
        <begin position="513"/>
        <end position="527"/>
    </location>
</feature>
<feature type="compositionally biased region" description="Basic residues" evidence="1">
    <location>
        <begin position="320"/>
        <end position="348"/>
    </location>
</feature>
<feature type="compositionally biased region" description="Polar residues" evidence="1">
    <location>
        <begin position="258"/>
        <end position="271"/>
    </location>
</feature>
<feature type="region of interest" description="Disordered" evidence="1">
    <location>
        <begin position="77"/>
        <end position="127"/>
    </location>
</feature>
<sequence length="575" mass="63741">MLRCRPTEITLTAGDINETFRRVDARKAAGYAYKNCPPPIHAMPLIKRGPERSVDKSMSEPLVSPSKLGFGFRAATSTTADDDLSEDDKDSTDSHARANQGVSLLRGKSDREPGSSPLKDQFGFSGFGKSAVPNSNDVTSVEDLSQRLSTQLGLDGNYDLSLTPLMRTRPPVTRVPSGNIVHPPRVSRSPMRIVDGMRHGDQSSPGLLSQPARRFRIRPNSEAAPYDDPPTSRDSRASGLRVPSSASGSRGTAAMWTHPTSVHTGSAQQPAQWRPHTEQRHDYRHHNSAGPSSRVRLHPSLEIPPPLRDEWYTFAQNAGHRSHQGPPFRHRAHTPHSMPRHSVPRAHPHVVGEMPNMREYMARNRINPTPHSRTVSLQPASPNNLHASPISEQSRSSPDLMARSGNVTPLSSSPDSHAPVSTNAVNEVLQNRYSPLERLELVPISILPPSAVPTPRPPRPTMTPSRSPMVVNGNMRTPPGERLRFPDFDTPDRTPRRLRGSPQNGQRSGRRTHGGEMPESHTSPLRERRMRRGGQRSDSVASVREAHEFRTPSRAARERQARTPRTVPVYRDYQD</sequence>
<accession>A0A9P4SEK6</accession>
<feature type="region of interest" description="Disordered" evidence="1">
    <location>
        <begin position="168"/>
        <end position="298"/>
    </location>
</feature>
<feature type="compositionally biased region" description="Acidic residues" evidence="1">
    <location>
        <begin position="80"/>
        <end position="90"/>
    </location>
</feature>
<comment type="caution">
    <text evidence="2">The sequence shown here is derived from an EMBL/GenBank/DDBJ whole genome shotgun (WGS) entry which is preliminary data.</text>
</comment>
<feature type="region of interest" description="Disordered" evidence="1">
    <location>
        <begin position="367"/>
        <end position="421"/>
    </location>
</feature>
<feature type="compositionally biased region" description="Basic and acidic residues" evidence="1">
    <location>
        <begin position="479"/>
        <end position="495"/>
    </location>
</feature>
<evidence type="ECO:0000313" key="2">
    <source>
        <dbReference type="EMBL" id="KAF2840183.1"/>
    </source>
</evidence>
<evidence type="ECO:0000256" key="1">
    <source>
        <dbReference type="SAM" id="MobiDB-lite"/>
    </source>
</evidence>
<proteinExistence type="predicted"/>
<feature type="region of interest" description="Disordered" evidence="1">
    <location>
        <begin position="448"/>
        <end position="575"/>
    </location>
</feature>
<reference evidence="2" key="1">
    <citation type="journal article" date="2020" name="Stud. Mycol.">
        <title>101 Dothideomycetes genomes: a test case for predicting lifestyles and emergence of pathogens.</title>
        <authorList>
            <person name="Haridas S."/>
            <person name="Albert R."/>
            <person name="Binder M."/>
            <person name="Bloem J."/>
            <person name="Labutti K."/>
            <person name="Salamov A."/>
            <person name="Andreopoulos B."/>
            <person name="Baker S."/>
            <person name="Barry K."/>
            <person name="Bills G."/>
            <person name="Bluhm B."/>
            <person name="Cannon C."/>
            <person name="Castanera R."/>
            <person name="Culley D."/>
            <person name="Daum C."/>
            <person name="Ezra D."/>
            <person name="Gonzalez J."/>
            <person name="Henrissat B."/>
            <person name="Kuo A."/>
            <person name="Liang C."/>
            <person name="Lipzen A."/>
            <person name="Lutzoni F."/>
            <person name="Magnuson J."/>
            <person name="Mondo S."/>
            <person name="Nolan M."/>
            <person name="Ohm R."/>
            <person name="Pangilinan J."/>
            <person name="Park H.-J."/>
            <person name="Ramirez L."/>
            <person name="Alfaro M."/>
            <person name="Sun H."/>
            <person name="Tritt A."/>
            <person name="Yoshinaga Y."/>
            <person name="Zwiers L.-H."/>
            <person name="Turgeon B."/>
            <person name="Goodwin S."/>
            <person name="Spatafora J."/>
            <person name="Crous P."/>
            <person name="Grigoriev I."/>
        </authorList>
    </citation>
    <scope>NUCLEOTIDE SEQUENCE</scope>
    <source>
        <strain evidence="2">CBS 101060</strain>
    </source>
</reference>